<evidence type="ECO:0000256" key="4">
    <source>
        <dbReference type="ARBA" id="ARBA00022519"/>
    </source>
</evidence>
<evidence type="ECO:0000256" key="3">
    <source>
        <dbReference type="ARBA" id="ARBA00022475"/>
    </source>
</evidence>
<evidence type="ECO:0000256" key="7">
    <source>
        <dbReference type="ARBA" id="ARBA00022741"/>
    </source>
</evidence>
<dbReference type="Pfam" id="PF13614">
    <property type="entry name" value="AAA_31"/>
    <property type="match status" value="1"/>
</dbReference>
<evidence type="ECO:0000256" key="2">
    <source>
        <dbReference type="ARBA" id="ARBA00008883"/>
    </source>
</evidence>
<dbReference type="SUPFAM" id="SSF52540">
    <property type="entry name" value="P-loop containing nucleoside triphosphate hydrolases"/>
    <property type="match status" value="1"/>
</dbReference>
<dbReference type="InterPro" id="IPR027417">
    <property type="entry name" value="P-loop_NTPase"/>
</dbReference>
<dbReference type="NCBIfam" id="TIGR01005">
    <property type="entry name" value="eps_transp_fam"/>
    <property type="match status" value="1"/>
</dbReference>
<evidence type="ECO:0000256" key="6">
    <source>
        <dbReference type="ARBA" id="ARBA00022692"/>
    </source>
</evidence>
<keyword evidence="14" id="KW-0175">Coiled coil</keyword>
<gene>
    <name evidence="17" type="ORF">A33K_15866</name>
</gene>
<evidence type="ECO:0000259" key="16">
    <source>
        <dbReference type="SMART" id="SM00382"/>
    </source>
</evidence>
<comment type="similarity">
    <text evidence="2">Belongs to the etk/wzc family.</text>
</comment>
<evidence type="ECO:0000256" key="13">
    <source>
        <dbReference type="ARBA" id="ARBA00053015"/>
    </source>
</evidence>
<keyword evidence="12" id="KW-0829">Tyrosine-protein kinase</keyword>
<dbReference type="PANTHER" id="PTHR32309:SF32">
    <property type="entry name" value="TYROSINE-PROTEIN KINASE ETK-RELATED"/>
    <property type="match status" value="1"/>
</dbReference>
<keyword evidence="11 15" id="KW-0472">Membrane</keyword>
<dbReference type="Pfam" id="PF13807">
    <property type="entry name" value="GNVR"/>
    <property type="match status" value="1"/>
</dbReference>
<keyword evidence="3" id="KW-1003">Cell membrane</keyword>
<protein>
    <submittedName>
        <fullName evidence="17">Eps i polysaccharide export transmembrane protein</fullName>
    </submittedName>
</protein>
<dbReference type="PANTHER" id="PTHR32309">
    <property type="entry name" value="TYROSINE-PROTEIN KINASE"/>
    <property type="match status" value="1"/>
</dbReference>
<evidence type="ECO:0000256" key="15">
    <source>
        <dbReference type="SAM" id="Phobius"/>
    </source>
</evidence>
<dbReference type="Proteomes" id="UP000004682">
    <property type="component" value="Unassembled WGS sequence"/>
</dbReference>
<keyword evidence="6 15" id="KW-0812">Transmembrane</keyword>
<dbReference type="EMBL" id="JH692063">
    <property type="protein sequence ID" value="EIP87845.1"/>
    <property type="molecule type" value="Genomic_DNA"/>
</dbReference>
<evidence type="ECO:0000256" key="11">
    <source>
        <dbReference type="ARBA" id="ARBA00023136"/>
    </source>
</evidence>
<dbReference type="SMART" id="SM00382">
    <property type="entry name" value="AAA"/>
    <property type="match status" value="1"/>
</dbReference>
<dbReference type="InterPro" id="IPR025669">
    <property type="entry name" value="AAA_dom"/>
</dbReference>
<dbReference type="InterPro" id="IPR005702">
    <property type="entry name" value="Wzc-like_C"/>
</dbReference>
<name>A0ABN0G6S6_9BURK</name>
<evidence type="ECO:0000256" key="1">
    <source>
        <dbReference type="ARBA" id="ARBA00004429"/>
    </source>
</evidence>
<keyword evidence="5" id="KW-0808">Transferase</keyword>
<feature type="transmembrane region" description="Helical" evidence="15">
    <location>
        <begin position="464"/>
        <end position="484"/>
    </location>
</feature>
<dbReference type="InterPro" id="IPR032807">
    <property type="entry name" value="GNVR"/>
</dbReference>
<dbReference type="CDD" id="cd05387">
    <property type="entry name" value="BY-kinase"/>
    <property type="match status" value="1"/>
</dbReference>
<evidence type="ECO:0000256" key="8">
    <source>
        <dbReference type="ARBA" id="ARBA00022777"/>
    </source>
</evidence>
<dbReference type="InterPro" id="IPR050445">
    <property type="entry name" value="Bact_polysacc_biosynth/exp"/>
</dbReference>
<keyword evidence="8" id="KW-0418">Kinase</keyword>
<dbReference type="Pfam" id="PF02706">
    <property type="entry name" value="Wzz"/>
    <property type="match status" value="1"/>
</dbReference>
<dbReference type="InterPro" id="IPR003593">
    <property type="entry name" value="AAA+_ATPase"/>
</dbReference>
<dbReference type="InterPro" id="IPR005700">
    <property type="entry name" value="EPS_ExoP-like"/>
</dbReference>
<dbReference type="Gene3D" id="3.40.50.300">
    <property type="entry name" value="P-loop containing nucleotide triphosphate hydrolases"/>
    <property type="match status" value="1"/>
</dbReference>
<keyword evidence="4" id="KW-0997">Cell inner membrane</keyword>
<keyword evidence="7" id="KW-0547">Nucleotide-binding</keyword>
<sequence>MGAPYSWASLTVQIVSGISMNQNPPYLSEVEPQDDEINLVRYLDVLLSNLWLIAAITAVVTALGIAYALMARPIYQADILVQVEDSPNNAKSLLSDVSNLFDVKTEAGAEIEILRSRMVVGKAVDNLNLYLEATPRYFPLFGRWLAARNKSLSEPGFLGFGGYVWGSEAIRVASFEVPQELEGQAFKLTALGADRFRIEQPSLDKPIEGRAGEALSVAQSVGTIKLDVAELKAKPGAGFVLVRHSRLKTLESLQGRLNIAERGKQSGIISASLEGADPKLTAAVLNEIGEQYVAQNVKRKAAEAEKSLTFLDDLLPRLKYELDQAESRYNAVRNRRGTFDLGEEAKVYLEESVATQAKLLELKQKRAELLTRFTSAHPGVAAVDQQIAALESRIAAVSGRIKNLPDLEQDTLRVMRDVKVDNELYVNLLNNMQQLRLVKAGKVGNVRLVDSAPVPEEPVKPKRAMVVALAAFLGAVLGVVAAFVRSALFGGITDPQDIEQHTGLSVYATVPLSRAQATLAENIRARKPGTHLLASRYPNERSIESLRSLRTALQFAMVDAGNNRVLLTGPTPGVGKSFISANLAALVASADKRVLLVDADMRKGHLNGYLGKGREPGLADALTGSIALDKVIQREVFPGLDLIAAGTLPPNPAELLLSERAGQLLDSLSERYDLMLIDTPPVLAVSDTAIIAARCGVVFLVTRFGETTIGEVAESARQLRHANVNVNGVIFNALDPNGFRYGYGYKYGRYRYASYGYAAQVGDKG</sequence>
<reference evidence="18" key="1">
    <citation type="journal article" date="2012" name="J. Bacteriol.">
        <title>Revised Genome Sequence of Burkholderia thailandensis MSMB43 with Improved Annotation.</title>
        <authorList>
            <person name="Zhuo Y."/>
            <person name="Liu L."/>
            <person name="Wang Q."/>
            <person name="Liu X."/>
            <person name="Ren B."/>
            <person name="Liu M."/>
            <person name="Ni P."/>
            <person name="Cheng Y.Q."/>
            <person name="Zhang L."/>
        </authorList>
    </citation>
    <scope>NUCLEOTIDE SEQUENCE [LARGE SCALE GENOMIC DNA]</scope>
    <source>
        <strain evidence="18">MSMB43</strain>
    </source>
</reference>
<proteinExistence type="inferred from homology"/>
<feature type="coiled-coil region" evidence="14">
    <location>
        <begin position="294"/>
        <end position="335"/>
    </location>
</feature>
<comment type="subcellular location">
    <subcellularLocation>
        <location evidence="1">Cell inner membrane</location>
        <topology evidence="1">Multi-pass membrane protein</topology>
    </subcellularLocation>
</comment>
<feature type="transmembrane region" description="Helical" evidence="15">
    <location>
        <begin position="50"/>
        <end position="70"/>
    </location>
</feature>
<accession>A0ABN0G6S6</accession>
<evidence type="ECO:0000256" key="5">
    <source>
        <dbReference type="ARBA" id="ARBA00022679"/>
    </source>
</evidence>
<evidence type="ECO:0000256" key="12">
    <source>
        <dbReference type="ARBA" id="ARBA00023137"/>
    </source>
</evidence>
<evidence type="ECO:0000256" key="14">
    <source>
        <dbReference type="SAM" id="Coils"/>
    </source>
</evidence>
<comment type="catalytic activity">
    <reaction evidence="13">
        <text>L-tyrosyl-[protein] + ATP = O-phospho-L-tyrosyl-[protein] + ADP + H(+)</text>
        <dbReference type="Rhea" id="RHEA:10596"/>
        <dbReference type="Rhea" id="RHEA-COMP:10136"/>
        <dbReference type="Rhea" id="RHEA-COMP:20101"/>
        <dbReference type="ChEBI" id="CHEBI:15378"/>
        <dbReference type="ChEBI" id="CHEBI:30616"/>
        <dbReference type="ChEBI" id="CHEBI:46858"/>
        <dbReference type="ChEBI" id="CHEBI:61978"/>
        <dbReference type="ChEBI" id="CHEBI:456216"/>
    </reaction>
</comment>
<keyword evidence="10 15" id="KW-1133">Transmembrane helix</keyword>
<evidence type="ECO:0000256" key="10">
    <source>
        <dbReference type="ARBA" id="ARBA00022989"/>
    </source>
</evidence>
<evidence type="ECO:0000256" key="9">
    <source>
        <dbReference type="ARBA" id="ARBA00022840"/>
    </source>
</evidence>
<organism evidence="17 18">
    <name type="scientific">Burkholderia humptydooensis MSMB43</name>
    <dbReference type="NCBI Taxonomy" id="441157"/>
    <lineage>
        <taxon>Bacteria</taxon>
        <taxon>Pseudomonadati</taxon>
        <taxon>Pseudomonadota</taxon>
        <taxon>Betaproteobacteria</taxon>
        <taxon>Burkholderiales</taxon>
        <taxon>Burkholderiaceae</taxon>
        <taxon>Burkholderia</taxon>
        <taxon>pseudomallei group</taxon>
    </lineage>
</organism>
<dbReference type="NCBIfam" id="TIGR01007">
    <property type="entry name" value="eps_fam"/>
    <property type="match status" value="1"/>
</dbReference>
<keyword evidence="18" id="KW-1185">Reference proteome</keyword>
<evidence type="ECO:0000313" key="18">
    <source>
        <dbReference type="Proteomes" id="UP000004682"/>
    </source>
</evidence>
<feature type="domain" description="AAA+ ATPase" evidence="16">
    <location>
        <begin position="561"/>
        <end position="725"/>
    </location>
</feature>
<evidence type="ECO:0000313" key="17">
    <source>
        <dbReference type="EMBL" id="EIP87845.1"/>
    </source>
</evidence>
<dbReference type="InterPro" id="IPR003856">
    <property type="entry name" value="LPS_length_determ_N"/>
</dbReference>
<dbReference type="Pfam" id="PF23607">
    <property type="entry name" value="WZC_N"/>
    <property type="match status" value="1"/>
</dbReference>
<keyword evidence="9" id="KW-0067">ATP-binding</keyword>